<organism evidence="1 2">
    <name type="scientific">Scophthalmus maximus</name>
    <name type="common">Turbot</name>
    <name type="synonym">Psetta maxima</name>
    <dbReference type="NCBI Taxonomy" id="52904"/>
    <lineage>
        <taxon>Eukaryota</taxon>
        <taxon>Metazoa</taxon>
        <taxon>Chordata</taxon>
        <taxon>Craniata</taxon>
        <taxon>Vertebrata</taxon>
        <taxon>Euteleostomi</taxon>
        <taxon>Actinopterygii</taxon>
        <taxon>Neopterygii</taxon>
        <taxon>Teleostei</taxon>
        <taxon>Neoteleostei</taxon>
        <taxon>Acanthomorphata</taxon>
        <taxon>Carangaria</taxon>
        <taxon>Pleuronectiformes</taxon>
        <taxon>Pleuronectoidei</taxon>
        <taxon>Scophthalmidae</taxon>
        <taxon>Scophthalmus</taxon>
    </lineage>
</organism>
<protein>
    <submittedName>
        <fullName evidence="1">Uncharacterized protein</fullName>
    </submittedName>
</protein>
<sequence length="112" mass="13012">MALFKMRKTAAHTHRKRNARRFFSGLDLNKTFGDRGYTLCAGKNTRREGMMGSHRSFERQQEKKSLLDIQRKRNTDTDFVHAVRSGPLLSTPDYLRGRRKHSSHCISGYRGL</sequence>
<dbReference type="AlphaFoldDB" id="A0A6A4SJQ2"/>
<evidence type="ECO:0000313" key="2">
    <source>
        <dbReference type="Proteomes" id="UP000438429"/>
    </source>
</evidence>
<evidence type="ECO:0000313" key="1">
    <source>
        <dbReference type="EMBL" id="KAF0032090.1"/>
    </source>
</evidence>
<dbReference type="Proteomes" id="UP000438429">
    <property type="component" value="Unassembled WGS sequence"/>
</dbReference>
<proteinExistence type="predicted"/>
<accession>A0A6A4SJQ2</accession>
<reference evidence="1 2" key="1">
    <citation type="submission" date="2019-06" db="EMBL/GenBank/DDBJ databases">
        <title>Draft genomes of female and male turbot (Scophthalmus maximus).</title>
        <authorList>
            <person name="Xu H."/>
            <person name="Xu X.-W."/>
            <person name="Shao C."/>
            <person name="Chen S."/>
        </authorList>
    </citation>
    <scope>NUCLEOTIDE SEQUENCE [LARGE SCALE GENOMIC DNA]</scope>
    <source>
        <strain evidence="1">Ysfricsl-2016a</strain>
        <tissue evidence="1">Blood</tissue>
    </source>
</reference>
<gene>
    <name evidence="1" type="ORF">F2P81_016645</name>
</gene>
<name>A0A6A4SJQ2_SCOMX</name>
<comment type="caution">
    <text evidence="1">The sequence shown here is derived from an EMBL/GenBank/DDBJ whole genome shotgun (WGS) entry which is preliminary data.</text>
</comment>
<dbReference type="EMBL" id="VEVO01000014">
    <property type="protein sequence ID" value="KAF0032090.1"/>
    <property type="molecule type" value="Genomic_DNA"/>
</dbReference>